<dbReference type="RefSeq" id="WP_197964264.1">
    <property type="nucleotide sequence ID" value="NZ_CP065739.1"/>
</dbReference>
<sequence>MDNLFDDGEQVRVKSTGEIVTIENWWYALNNPAFGFQYNIVGQPSSWYAEHELEKIS</sequence>
<evidence type="ECO:0000313" key="1">
    <source>
        <dbReference type="EMBL" id="QPR78451.1"/>
    </source>
</evidence>
<dbReference type="Proteomes" id="UP000594791">
    <property type="component" value="Chromosome"/>
</dbReference>
<dbReference type="EMBL" id="CP065739">
    <property type="protein sequence ID" value="QPR78451.1"/>
    <property type="molecule type" value="Genomic_DNA"/>
</dbReference>
<evidence type="ECO:0000313" key="2">
    <source>
        <dbReference type="Proteomes" id="UP000594791"/>
    </source>
</evidence>
<keyword evidence="2" id="KW-1185">Reference proteome</keyword>
<protein>
    <submittedName>
        <fullName evidence="1">Uncharacterized protein</fullName>
    </submittedName>
</protein>
<reference evidence="1 2" key="1">
    <citation type="submission" date="2020-12" db="EMBL/GenBank/DDBJ databases">
        <title>FDA dAtabase for Regulatory Grade micrObial Sequences (FDA-ARGOS): Supporting development and validation of Infectious Disease Dx tests.</title>
        <authorList>
            <person name="Nelson B."/>
            <person name="Plummer A."/>
            <person name="Tallon L."/>
            <person name="Sadzewicz L."/>
            <person name="Zhao X."/>
            <person name="Boylan J."/>
            <person name="Ott S."/>
            <person name="Bowen H."/>
            <person name="Vavikolanu K."/>
            <person name="Mehta A."/>
            <person name="Aluvathingal J."/>
            <person name="Nadendla S."/>
            <person name="Myers T."/>
            <person name="Yan Y."/>
            <person name="Sichtig H."/>
        </authorList>
    </citation>
    <scope>NUCLEOTIDE SEQUENCE [LARGE SCALE GENOMIC DNA]</scope>
    <source>
        <strain evidence="1 2">FDAARGOS_920</strain>
    </source>
</reference>
<name>A0A7T2QGU2_9BACI</name>
<proteinExistence type="predicted"/>
<gene>
    <name evidence="1" type="ORF">I6G77_04395</name>
</gene>
<accession>A0A7T2QGU2</accession>
<organism evidence="1 2">
    <name type="scientific">Bacillus tropicus</name>
    <dbReference type="NCBI Taxonomy" id="2026188"/>
    <lineage>
        <taxon>Bacteria</taxon>
        <taxon>Bacillati</taxon>
        <taxon>Bacillota</taxon>
        <taxon>Bacilli</taxon>
        <taxon>Bacillales</taxon>
        <taxon>Bacillaceae</taxon>
        <taxon>Bacillus</taxon>
        <taxon>Bacillus cereus group</taxon>
    </lineage>
</organism>